<dbReference type="InterPro" id="IPR051837">
    <property type="entry name" value="SortingNexin/PXDomain-PKLike"/>
</dbReference>
<dbReference type="SUPFAM" id="SSF64268">
    <property type="entry name" value="PX domain"/>
    <property type="match status" value="1"/>
</dbReference>
<dbReference type="Gene3D" id="3.30.1520.10">
    <property type="entry name" value="Phox-like domain"/>
    <property type="match status" value="1"/>
</dbReference>
<keyword evidence="2" id="KW-0963">Cytoplasm</keyword>
<dbReference type="PANTHER" id="PTHR22999:SF23">
    <property type="entry name" value="SORTING NEXIN-16"/>
    <property type="match status" value="1"/>
</dbReference>
<dbReference type="Gene3D" id="2.60.40.10">
    <property type="entry name" value="Immunoglobulins"/>
    <property type="match status" value="1"/>
</dbReference>
<proteinExistence type="predicted"/>
<dbReference type="Pfam" id="PF00787">
    <property type="entry name" value="PX"/>
    <property type="match status" value="1"/>
</dbReference>
<evidence type="ECO:0000259" key="4">
    <source>
        <dbReference type="PROSITE" id="PS50195"/>
    </source>
</evidence>
<feature type="domain" description="PX" evidence="4">
    <location>
        <begin position="7"/>
        <end position="120"/>
    </location>
</feature>
<protein>
    <submittedName>
        <fullName evidence="6">Uncharacterized protein LOC102808390</fullName>
    </submittedName>
</protein>
<accession>A0ABM0MI13</accession>
<feature type="region of interest" description="Disordered" evidence="3">
    <location>
        <begin position="513"/>
        <end position="564"/>
    </location>
</feature>
<dbReference type="PANTHER" id="PTHR22999">
    <property type="entry name" value="PX SERINE/THREONINE KINASE PXK"/>
    <property type="match status" value="1"/>
</dbReference>
<keyword evidence="5" id="KW-1185">Reference proteome</keyword>
<organism evidence="5 6">
    <name type="scientific">Saccoglossus kowalevskii</name>
    <name type="common">Acorn worm</name>
    <dbReference type="NCBI Taxonomy" id="10224"/>
    <lineage>
        <taxon>Eukaryota</taxon>
        <taxon>Metazoa</taxon>
        <taxon>Hemichordata</taxon>
        <taxon>Enteropneusta</taxon>
        <taxon>Harrimaniidae</taxon>
        <taxon>Saccoglossus</taxon>
    </lineage>
</organism>
<evidence type="ECO:0000313" key="6">
    <source>
        <dbReference type="RefSeq" id="XP_006819654.1"/>
    </source>
</evidence>
<comment type="subcellular location">
    <subcellularLocation>
        <location evidence="1">Cytoplasm</location>
    </subcellularLocation>
</comment>
<dbReference type="Proteomes" id="UP000694865">
    <property type="component" value="Unplaced"/>
</dbReference>
<dbReference type="GeneID" id="102808390"/>
<dbReference type="InterPro" id="IPR036871">
    <property type="entry name" value="PX_dom_sf"/>
</dbReference>
<feature type="region of interest" description="Disordered" evidence="3">
    <location>
        <begin position="458"/>
        <end position="496"/>
    </location>
</feature>
<sequence>MATDGKGAIIIRREIVEDKSTFNLRYTNYYVRVKNGKQSWELEKRYSDFVKLYERLKAEILSALENLKLPPKKTVGIFRKAFLDKRQQDLDVFLNNLACHEFLSKCSSTREFLGMTPASISTGQRHEISIISPSNRSRASTYSQGTTKDSCASHLSRSHSKFVREWVGKENISPRTKQLQRSKSLGAVDAASKERFHGDNDLWETFKLFTDLESRISTVFEFIQKEDGLDRATITRRERLQFNLLDDLKQIRKRFMQMMNRKTPDMYASDLTSDEQVIAQSLMGTDSGNQPPPYACALAQLPYTMTYIDAENVQIGDGTAMYLNEDQTSDIESEKAPSKVRMLTLRLKFYDSECRQLQKAEWYFSGLGLIPELKDYFRNFPGVLYRGQKSGSVLIELQVLTEEGAVRVKEKVDCGEFARVIASVAANNDKMQQCTDGKGVFCSVDIDREHYQEILDSFHTTREDENPDTDKSDDGDADPLPGVTPAVSQEPMEVSPVAKPWFSGTTASEQKSMFSAALSESEDEWGSTSPPVRGHRMRASYSSLSSQSSSTITEPTTKRSKVNHSSHDFFKETNIKRFVFTKESGLALTPSDLNDATAKIAQLQGSPRAESGDGGATAKSPFDDDIGFLKSCSAPLGKLKKKVRCNAEITIRSGSIELVLLSGAGSKAFIAVRVVGGTLATRTTPVALYPYDESSITGNDVILTCQNYQPSAQYTYNIVEWYRIIDDQNVPWGQLLLADMENNNAACSIDHRYDIIQNKGDLVIKDVVFTRGRYQCRRIFRLSDSYITRSFEVTLQLTNKKPRPRISDSLMWLIGNDDIGHLGDGIDDLPFYRHETRLAYFAIRHWM</sequence>
<dbReference type="InterPro" id="IPR013783">
    <property type="entry name" value="Ig-like_fold"/>
</dbReference>
<feature type="compositionally biased region" description="Low complexity" evidence="3">
    <location>
        <begin position="540"/>
        <end position="550"/>
    </location>
</feature>
<reference evidence="6" key="1">
    <citation type="submission" date="2025-08" db="UniProtKB">
        <authorList>
            <consortium name="RefSeq"/>
        </authorList>
    </citation>
    <scope>IDENTIFICATION</scope>
    <source>
        <tissue evidence="6">Testes</tissue>
    </source>
</reference>
<evidence type="ECO:0000256" key="1">
    <source>
        <dbReference type="ARBA" id="ARBA00004496"/>
    </source>
</evidence>
<name>A0ABM0MI13_SACKO</name>
<gene>
    <name evidence="6" type="primary">LOC102808390</name>
</gene>
<evidence type="ECO:0000313" key="5">
    <source>
        <dbReference type="Proteomes" id="UP000694865"/>
    </source>
</evidence>
<evidence type="ECO:0000256" key="3">
    <source>
        <dbReference type="SAM" id="MobiDB-lite"/>
    </source>
</evidence>
<dbReference type="SMART" id="SM00312">
    <property type="entry name" value="PX"/>
    <property type="match status" value="1"/>
</dbReference>
<feature type="compositionally biased region" description="Basic and acidic residues" evidence="3">
    <location>
        <begin position="459"/>
        <end position="474"/>
    </location>
</feature>
<evidence type="ECO:0000256" key="2">
    <source>
        <dbReference type="ARBA" id="ARBA00022490"/>
    </source>
</evidence>
<dbReference type="RefSeq" id="XP_006819654.1">
    <property type="nucleotide sequence ID" value="XM_006819591.1"/>
</dbReference>
<dbReference type="CDD" id="cd06093">
    <property type="entry name" value="PX_domain"/>
    <property type="match status" value="1"/>
</dbReference>
<dbReference type="PROSITE" id="PS50195">
    <property type="entry name" value="PX"/>
    <property type="match status" value="1"/>
</dbReference>
<dbReference type="InterPro" id="IPR001683">
    <property type="entry name" value="PX_dom"/>
</dbReference>